<accession>A0A6C0KTG7</accession>
<sequence>MTKLYIKSYKNYVCICLYTYKIYINTKITKKEILNIKDSFGYPH</sequence>
<dbReference type="AlphaFoldDB" id="A0A6C0KTG7"/>
<reference evidence="1" key="1">
    <citation type="journal article" date="2020" name="Nature">
        <title>Giant virus diversity and host interactions through global metagenomics.</title>
        <authorList>
            <person name="Schulz F."/>
            <person name="Roux S."/>
            <person name="Paez-Espino D."/>
            <person name="Jungbluth S."/>
            <person name="Walsh D.A."/>
            <person name="Denef V.J."/>
            <person name="McMahon K.D."/>
            <person name="Konstantinidis K.T."/>
            <person name="Eloe-Fadrosh E.A."/>
            <person name="Kyrpides N.C."/>
            <person name="Woyke T."/>
        </authorList>
    </citation>
    <scope>NUCLEOTIDE SEQUENCE</scope>
    <source>
        <strain evidence="1">GVMAG-S-3300013014-136</strain>
    </source>
</reference>
<dbReference type="EMBL" id="MN740961">
    <property type="protein sequence ID" value="QHU20030.1"/>
    <property type="molecule type" value="Genomic_DNA"/>
</dbReference>
<proteinExistence type="predicted"/>
<organism evidence="1">
    <name type="scientific">viral metagenome</name>
    <dbReference type="NCBI Taxonomy" id="1070528"/>
    <lineage>
        <taxon>unclassified sequences</taxon>
        <taxon>metagenomes</taxon>
        <taxon>organismal metagenomes</taxon>
    </lineage>
</organism>
<name>A0A6C0KTG7_9ZZZZ</name>
<protein>
    <submittedName>
        <fullName evidence="1">Uncharacterized protein</fullName>
    </submittedName>
</protein>
<evidence type="ECO:0000313" key="1">
    <source>
        <dbReference type="EMBL" id="QHU20030.1"/>
    </source>
</evidence>